<name>A0AAV1Q7M8_SCOSC</name>
<keyword evidence="2" id="KW-1185">Reference proteome</keyword>
<gene>
    <name evidence="1" type="ORF">FSCOSCO3_A017915</name>
</gene>
<proteinExistence type="predicted"/>
<sequence>YGEEEVEDNLEEEEEEILIQTFNSLQKYVIIVDSLAILPGNATVQEEIIEGIPEETLEEDSGARQ</sequence>
<dbReference type="AlphaFoldDB" id="A0AAV1Q7M8"/>
<reference evidence="1 2" key="1">
    <citation type="submission" date="2024-01" db="EMBL/GenBank/DDBJ databases">
        <authorList>
            <person name="Alioto T."/>
            <person name="Alioto T."/>
            <person name="Gomez Garrido J."/>
        </authorList>
    </citation>
    <scope>NUCLEOTIDE SEQUENCE [LARGE SCALE GENOMIC DNA]</scope>
</reference>
<comment type="caution">
    <text evidence="1">The sequence shown here is derived from an EMBL/GenBank/DDBJ whole genome shotgun (WGS) entry which is preliminary data.</text>
</comment>
<dbReference type="EMBL" id="CAWUFR010000640">
    <property type="protein sequence ID" value="CAK6980063.1"/>
    <property type="molecule type" value="Genomic_DNA"/>
</dbReference>
<feature type="non-terminal residue" evidence="1">
    <location>
        <position position="1"/>
    </location>
</feature>
<accession>A0AAV1Q7M8</accession>
<evidence type="ECO:0000313" key="1">
    <source>
        <dbReference type="EMBL" id="CAK6980063.1"/>
    </source>
</evidence>
<dbReference type="Proteomes" id="UP001314229">
    <property type="component" value="Unassembled WGS sequence"/>
</dbReference>
<protein>
    <submittedName>
        <fullName evidence="1">Uncharacterized protein</fullName>
    </submittedName>
</protein>
<organism evidence="1 2">
    <name type="scientific">Scomber scombrus</name>
    <name type="common">Atlantic mackerel</name>
    <name type="synonym">Scomber vernalis</name>
    <dbReference type="NCBI Taxonomy" id="13677"/>
    <lineage>
        <taxon>Eukaryota</taxon>
        <taxon>Metazoa</taxon>
        <taxon>Chordata</taxon>
        <taxon>Craniata</taxon>
        <taxon>Vertebrata</taxon>
        <taxon>Euteleostomi</taxon>
        <taxon>Actinopterygii</taxon>
        <taxon>Neopterygii</taxon>
        <taxon>Teleostei</taxon>
        <taxon>Neoteleostei</taxon>
        <taxon>Acanthomorphata</taxon>
        <taxon>Pelagiaria</taxon>
        <taxon>Scombriformes</taxon>
        <taxon>Scombridae</taxon>
        <taxon>Scomber</taxon>
    </lineage>
</organism>
<evidence type="ECO:0000313" key="2">
    <source>
        <dbReference type="Proteomes" id="UP001314229"/>
    </source>
</evidence>